<dbReference type="InterPro" id="IPR035985">
    <property type="entry name" value="Ubiquitin-activating_enz"/>
</dbReference>
<reference evidence="2" key="1">
    <citation type="submission" date="2022-11" db="UniProtKB">
        <authorList>
            <consortium name="WormBaseParasite"/>
        </authorList>
    </citation>
    <scope>IDENTIFICATION</scope>
</reference>
<evidence type="ECO:0000313" key="2">
    <source>
        <dbReference type="WBParaSite" id="nRc.2.0.1.t36880-RA"/>
    </source>
</evidence>
<dbReference type="WBParaSite" id="nRc.2.0.1.t36880-RA">
    <property type="protein sequence ID" value="nRc.2.0.1.t36880-RA"/>
    <property type="gene ID" value="nRc.2.0.1.g36880"/>
</dbReference>
<accession>A0A915KES0</accession>
<keyword evidence="1" id="KW-1185">Reference proteome</keyword>
<name>A0A915KES0_ROMCU</name>
<proteinExistence type="predicted"/>
<dbReference type="SUPFAM" id="SSF69572">
    <property type="entry name" value="Activating enzymes of the ubiquitin-like proteins"/>
    <property type="match status" value="1"/>
</dbReference>
<dbReference type="GO" id="GO:0008641">
    <property type="term" value="F:ubiquitin-like modifier activating enzyme activity"/>
    <property type="evidence" value="ECO:0007669"/>
    <property type="project" value="InterPro"/>
</dbReference>
<evidence type="ECO:0000313" key="1">
    <source>
        <dbReference type="Proteomes" id="UP000887565"/>
    </source>
</evidence>
<organism evidence="1 2">
    <name type="scientific">Romanomermis culicivorax</name>
    <name type="common">Nematode worm</name>
    <dbReference type="NCBI Taxonomy" id="13658"/>
    <lineage>
        <taxon>Eukaryota</taxon>
        <taxon>Metazoa</taxon>
        <taxon>Ecdysozoa</taxon>
        <taxon>Nematoda</taxon>
        <taxon>Enoplea</taxon>
        <taxon>Dorylaimia</taxon>
        <taxon>Mermithida</taxon>
        <taxon>Mermithoidea</taxon>
        <taxon>Mermithidae</taxon>
        <taxon>Romanomermis</taxon>
    </lineage>
</organism>
<dbReference type="Gene3D" id="3.40.50.720">
    <property type="entry name" value="NAD(P)-binding Rossmann-like Domain"/>
    <property type="match status" value="1"/>
</dbReference>
<sequence length="311" mass="35529">NLDEENINEAINAVGSSIVKSSLPNSLKNLFADPRMDNEKSYCKHHFWLMCKALRIFVVEENSGMMPLRGDLPDMISDSDSYVQLQNIYYEEAEKNFRRVNEIVREIASQSDIDCDHLKSSYENGKINQPVLPYSLPTYEQVRAFCKNAAFINVLDSRSLNQEYKIDMTGIETSTKNLRACCQKMINGDDYQNEKRSLDLYIIWRACERFKTEKNRYPGTNGVPENLDKLDLISRIKNLQKFYDLPDAYEVEDALVQEMCRYGACEVHSVASFMGGLAAQESIKLITGQYVPLNNTFIFDANSGGGSVFEF</sequence>
<dbReference type="Proteomes" id="UP000887565">
    <property type="component" value="Unplaced"/>
</dbReference>
<dbReference type="OMA" id="WIMARAV"/>
<protein>
    <submittedName>
        <fullName evidence="2">NEDD8-activating enzyme E1 regulatory subunit</fullName>
    </submittedName>
</protein>
<dbReference type="AlphaFoldDB" id="A0A915KES0"/>